<evidence type="ECO:0000256" key="1">
    <source>
        <dbReference type="SAM" id="MobiDB-lite"/>
    </source>
</evidence>
<dbReference type="RefSeq" id="WP_121160650.1">
    <property type="nucleotide sequence ID" value="NZ_RBKT01000001.1"/>
</dbReference>
<sequence length="511" mass="54918">MTTRNPTKAQLVALLDAIANGNEALHKYRKDMIDRMELAGLLDGYAVTDAGRVAAHRSDPTGYALAIGVEPDAHIAEGNDLRTEAERVAAGLSSQMIGTLGTGHASAHSATVIGRPQVMKALRSRGLIGNDDRWTRLGLEVAAIVLGGRVWSIDELHVMALSDEAHAEALAMNAERDTQLIEPAPAPAPLTTRDLKVGMRVKMPAVWCTSDAPCAQYRIVTSDAQREPYHSHSVEFDGVGEVWRSDAEWEIESAAHAALATGLPHGVGPACLDGCVTEGGITTCLDGCPRFAAVAAANRSTVRPIAVGDRVRGRDVTMGSTVEGAVTGILYPRGLGYYQDEPTDRPVHSRRYHITADDGRTRIVECAERIEPPAAPEPDEMSQGERDQRSSDYWQAATANLPRVPAFEPPAPADGVSVDQWIAEQVAQLSENELLMVKGVLDDIAAGRPVEHFAVGTKVYVGSYGTTEFVVQGTAPWHENGVVSRKVEIRSTTGNLSGHVDPRELRRVDES</sequence>
<accession>A0A495JVU0</accession>
<evidence type="ECO:0000313" key="3">
    <source>
        <dbReference type="Proteomes" id="UP000277671"/>
    </source>
</evidence>
<keyword evidence="3" id="KW-1185">Reference proteome</keyword>
<dbReference type="Proteomes" id="UP000277671">
    <property type="component" value="Unassembled WGS sequence"/>
</dbReference>
<dbReference type="AlphaFoldDB" id="A0A495JVU0"/>
<gene>
    <name evidence="2" type="ORF">BDK92_7176</name>
</gene>
<reference evidence="2 3" key="1">
    <citation type="submission" date="2018-10" db="EMBL/GenBank/DDBJ databases">
        <title>Sequencing the genomes of 1000 actinobacteria strains.</title>
        <authorList>
            <person name="Klenk H.-P."/>
        </authorList>
    </citation>
    <scope>NUCLEOTIDE SEQUENCE [LARGE SCALE GENOMIC DNA]</scope>
    <source>
        <strain evidence="2 3">DSM 45175</strain>
    </source>
</reference>
<organism evidence="2 3">
    <name type="scientific">Micromonospora pisi</name>
    <dbReference type="NCBI Taxonomy" id="589240"/>
    <lineage>
        <taxon>Bacteria</taxon>
        <taxon>Bacillati</taxon>
        <taxon>Actinomycetota</taxon>
        <taxon>Actinomycetes</taxon>
        <taxon>Micromonosporales</taxon>
        <taxon>Micromonosporaceae</taxon>
        <taxon>Micromonospora</taxon>
    </lineage>
</organism>
<name>A0A495JVU0_9ACTN</name>
<comment type="caution">
    <text evidence="2">The sequence shown here is derived from an EMBL/GenBank/DDBJ whole genome shotgun (WGS) entry which is preliminary data.</text>
</comment>
<proteinExistence type="predicted"/>
<evidence type="ECO:0000313" key="2">
    <source>
        <dbReference type="EMBL" id="RKR92698.1"/>
    </source>
</evidence>
<protein>
    <submittedName>
        <fullName evidence="2">Uncharacterized protein</fullName>
    </submittedName>
</protein>
<feature type="region of interest" description="Disordered" evidence="1">
    <location>
        <begin position="370"/>
        <end position="391"/>
    </location>
</feature>
<dbReference type="EMBL" id="RBKT01000001">
    <property type="protein sequence ID" value="RKR92698.1"/>
    <property type="molecule type" value="Genomic_DNA"/>
</dbReference>